<organism evidence="2 3">
    <name type="scientific">Mucor lusitanicus CBS 277.49</name>
    <dbReference type="NCBI Taxonomy" id="747725"/>
    <lineage>
        <taxon>Eukaryota</taxon>
        <taxon>Fungi</taxon>
        <taxon>Fungi incertae sedis</taxon>
        <taxon>Mucoromycota</taxon>
        <taxon>Mucoromycotina</taxon>
        <taxon>Mucoromycetes</taxon>
        <taxon>Mucorales</taxon>
        <taxon>Mucorineae</taxon>
        <taxon>Mucoraceae</taxon>
        <taxon>Mucor</taxon>
    </lineage>
</organism>
<proteinExistence type="predicted"/>
<dbReference type="SUPFAM" id="SSF55729">
    <property type="entry name" value="Acyl-CoA N-acyltransferases (Nat)"/>
    <property type="match status" value="1"/>
</dbReference>
<dbReference type="EMBL" id="AMYB01000012">
    <property type="protein sequence ID" value="OAC97863.1"/>
    <property type="molecule type" value="Genomic_DNA"/>
</dbReference>
<reference evidence="2 3" key="1">
    <citation type="submission" date="2015-06" db="EMBL/GenBank/DDBJ databases">
        <title>Expansion of signal transduction pathways in fungi by whole-genome duplication.</title>
        <authorList>
            <consortium name="DOE Joint Genome Institute"/>
            <person name="Corrochano L.M."/>
            <person name="Kuo A."/>
            <person name="Marcet-Houben M."/>
            <person name="Polaino S."/>
            <person name="Salamov A."/>
            <person name="Villalobos J.M."/>
            <person name="Alvarez M.I."/>
            <person name="Avalos J."/>
            <person name="Benito E.P."/>
            <person name="Benoit I."/>
            <person name="Burger G."/>
            <person name="Camino L.P."/>
            <person name="Canovas D."/>
            <person name="Cerda-Olmedo E."/>
            <person name="Cheng J.-F."/>
            <person name="Dominguez A."/>
            <person name="Elias M."/>
            <person name="Eslava A.P."/>
            <person name="Glaser F."/>
            <person name="Grimwood J."/>
            <person name="Gutierrez G."/>
            <person name="Heitman J."/>
            <person name="Henrissat B."/>
            <person name="Iturriaga E.A."/>
            <person name="Lang B.F."/>
            <person name="Lavin J.L."/>
            <person name="Lee S."/>
            <person name="Li W."/>
            <person name="Lindquist E."/>
            <person name="Lopez-Garcia S."/>
            <person name="Luque E.M."/>
            <person name="Marcos A.T."/>
            <person name="Martin J."/>
            <person name="Mccluskey K."/>
            <person name="Medina H.R."/>
            <person name="Miralles-Duran A."/>
            <person name="Miyazaki A."/>
            <person name="Munoz-Torres E."/>
            <person name="Oguiza J.A."/>
            <person name="Ohm R."/>
            <person name="Olmedo M."/>
            <person name="Orejas M."/>
            <person name="Ortiz-Castellanos L."/>
            <person name="Pisabarro A.G."/>
            <person name="Rodriguez-Romero J."/>
            <person name="Ruiz-Herrera J."/>
            <person name="Ruiz-Vazquez R."/>
            <person name="Sanz C."/>
            <person name="Schackwitz W."/>
            <person name="Schmutz J."/>
            <person name="Shahriari M."/>
            <person name="Shelest E."/>
            <person name="Silva-Franco F."/>
            <person name="Soanes D."/>
            <person name="Syed K."/>
            <person name="Tagua V.G."/>
            <person name="Talbot N.J."/>
            <person name="Thon M."/>
            <person name="De Vries R.P."/>
            <person name="Wiebenga A."/>
            <person name="Yadav J.S."/>
            <person name="Braun E.L."/>
            <person name="Baker S."/>
            <person name="Garre V."/>
            <person name="Horwitz B."/>
            <person name="Torres-Martinez S."/>
            <person name="Idnurm A."/>
            <person name="Herrera-Estrella A."/>
            <person name="Gabaldon T."/>
            <person name="Grigoriev I.V."/>
        </authorList>
    </citation>
    <scope>NUCLEOTIDE SEQUENCE [LARGE SCALE GENOMIC DNA]</scope>
    <source>
        <strain evidence="2 3">CBS 277.49</strain>
    </source>
</reference>
<evidence type="ECO:0000259" key="1">
    <source>
        <dbReference type="PROSITE" id="PS51186"/>
    </source>
</evidence>
<dbReference type="VEuPathDB" id="FungiDB:MUCCIDRAFT_150645"/>
<comment type="caution">
    <text evidence="2">The sequence shown here is derived from an EMBL/GenBank/DDBJ whole genome shotgun (WGS) entry which is preliminary data.</text>
</comment>
<evidence type="ECO:0000313" key="2">
    <source>
        <dbReference type="EMBL" id="OAC97863.1"/>
    </source>
</evidence>
<dbReference type="PANTHER" id="PTHR43233:SF1">
    <property type="entry name" value="FAMILY N-ACETYLTRANSFERASE, PUTATIVE (AFU_ORTHOLOGUE AFUA_6G03350)-RELATED"/>
    <property type="match status" value="1"/>
</dbReference>
<dbReference type="InterPro" id="IPR016181">
    <property type="entry name" value="Acyl_CoA_acyltransferase"/>
</dbReference>
<dbReference type="STRING" id="747725.A0A168GN93"/>
<dbReference type="GO" id="GO:0006048">
    <property type="term" value="P:UDP-N-acetylglucosamine biosynthetic process"/>
    <property type="evidence" value="ECO:0007669"/>
    <property type="project" value="UniProtKB-UniPathway"/>
</dbReference>
<dbReference type="Proteomes" id="UP000077051">
    <property type="component" value="Unassembled WGS sequence"/>
</dbReference>
<evidence type="ECO:0000313" key="3">
    <source>
        <dbReference type="Proteomes" id="UP000077051"/>
    </source>
</evidence>
<protein>
    <recommendedName>
        <fullName evidence="1">N-acetyltransferase domain-containing protein</fullName>
    </recommendedName>
</protein>
<sequence>MGYTLLEQTASPKVHCELRKRAGLTPKSVEVAEKALPDTIYGVSIINDEDQSVVGMGRLIGDGHLFLQVVDIAVLPEHQKKGLGKLIMKALMNWIDKNTTCDCYVSLFAVQKACLLYESFGFVHSMPRSKGMVYARPQ</sequence>
<gene>
    <name evidence="2" type="ORF">MUCCIDRAFT_150645</name>
</gene>
<dbReference type="PROSITE" id="PS51186">
    <property type="entry name" value="GNAT"/>
    <property type="match status" value="1"/>
</dbReference>
<dbReference type="Gene3D" id="3.40.630.30">
    <property type="match status" value="1"/>
</dbReference>
<dbReference type="InterPro" id="IPR000182">
    <property type="entry name" value="GNAT_dom"/>
</dbReference>
<dbReference type="InterPro" id="IPR053144">
    <property type="entry name" value="Acetyltransferase_Butenolide"/>
</dbReference>
<dbReference type="PANTHER" id="PTHR43233">
    <property type="entry name" value="FAMILY N-ACETYLTRANSFERASE, PUTATIVE (AFU_ORTHOLOGUE AFUA_6G03350)-RELATED"/>
    <property type="match status" value="1"/>
</dbReference>
<dbReference type="AlphaFoldDB" id="A0A168GN93"/>
<dbReference type="Pfam" id="PF13508">
    <property type="entry name" value="Acetyltransf_7"/>
    <property type="match status" value="1"/>
</dbReference>
<feature type="domain" description="N-acetyltransferase" evidence="1">
    <location>
        <begin position="1"/>
        <end position="138"/>
    </location>
</feature>
<name>A0A168GN93_MUCCL</name>
<dbReference type="UniPathway" id="UPA00113">
    <property type="reaction ID" value="UER00529"/>
</dbReference>
<dbReference type="OrthoDB" id="2744543at2759"/>
<keyword evidence="3" id="KW-1185">Reference proteome</keyword>
<dbReference type="GO" id="GO:0016747">
    <property type="term" value="F:acyltransferase activity, transferring groups other than amino-acyl groups"/>
    <property type="evidence" value="ECO:0007669"/>
    <property type="project" value="InterPro"/>
</dbReference>
<accession>A0A168GN93</accession>
<dbReference type="CDD" id="cd04301">
    <property type="entry name" value="NAT_SF"/>
    <property type="match status" value="1"/>
</dbReference>